<feature type="coiled-coil region" evidence="1">
    <location>
        <begin position="326"/>
        <end position="393"/>
    </location>
</feature>
<evidence type="ECO:0000313" key="3">
    <source>
        <dbReference type="Proteomes" id="UP000029878"/>
    </source>
</evidence>
<organism evidence="2 3">
    <name type="scientific">Helicobacter trogontum</name>
    <dbReference type="NCBI Taxonomy" id="50960"/>
    <lineage>
        <taxon>Bacteria</taxon>
        <taxon>Pseudomonadati</taxon>
        <taxon>Campylobacterota</taxon>
        <taxon>Epsilonproteobacteria</taxon>
        <taxon>Campylobacterales</taxon>
        <taxon>Helicobacteraceae</taxon>
        <taxon>Helicobacter</taxon>
    </lineage>
</organism>
<dbReference type="RefSeq" id="WP_034344166.1">
    <property type="nucleotide sequence ID" value="NZ_FZNG01000029.1"/>
</dbReference>
<keyword evidence="1" id="KW-0175">Coiled coil</keyword>
<name>A0A4U8SDN9_9HELI</name>
<feature type="coiled-coil region" evidence="1">
    <location>
        <begin position="231"/>
        <end position="287"/>
    </location>
</feature>
<sequence length="660" mass="74140">MPTQLNQTQDQTQNQVQPIDKTTGDIYVTEKNLEEILKKLNASLGDEALKEVIEQQKQALEQLNKEFAEQLKEKNDKIAELEKQINDLLLNQPVDPNDPNIGNTLVELKKQLEALRQEAAAEALEQDKIKADLEANANDDMATKKELEAIKEQLNNIENGLSPDFILNDILKDPKKAQEIIQEILKNPHNFPPFNLNPLVDANSDIFAQVRETLNTSRELLRLLSTLDYVNNDFQGDVTQLKEELKQALQDILDKRDEALTQFETIIQALETEVKDIKVIMQTLTKEREYYELLKHETKYYHDESFALYVLCDDYASFCVNIKNDCITLRDDMKALQIDIEAIKEETRSYRDQVEFWHTSLVNMGYDKLVAKINQLEALINTMGEQKKQEMLEAISILGDQYKAELKEILLDYKALLLGDFKEYSNALDSLSREIIELIDDKKLEALDQINITTLSSLDSLQKTKQVILDLINVQTDEAIEELTQHKADYLVELQDTKTDSINSINEAFAGAGAAFMAEIARLNAEILGIKGELIAFGHDFKTEHITQTQTWTTPLGAKRNYLIFLQGGSGYDNSSKNGGITSFGDLKSVNGGLGSSAGRGSSGECSFFTALLEGGVSINITIGEGRTSGFVSISYTLEGISQAQQAEDGTEQEDETQSV</sequence>
<dbReference type="Proteomes" id="UP000029878">
    <property type="component" value="Unassembled WGS sequence"/>
</dbReference>
<protein>
    <submittedName>
        <fullName evidence="2">Uncharacterized protein</fullName>
    </submittedName>
</protein>
<feature type="coiled-coil region" evidence="1">
    <location>
        <begin position="46"/>
        <end position="150"/>
    </location>
</feature>
<evidence type="ECO:0000313" key="2">
    <source>
        <dbReference type="EMBL" id="TLD84245.1"/>
    </source>
</evidence>
<dbReference type="OrthoDB" id="5325889at2"/>
<proteinExistence type="predicted"/>
<accession>A0A4U8SDN9</accession>
<dbReference type="EMBL" id="JRPL02000003">
    <property type="protein sequence ID" value="TLD84245.1"/>
    <property type="molecule type" value="Genomic_DNA"/>
</dbReference>
<gene>
    <name evidence="2" type="ORF">LS81_001915</name>
</gene>
<evidence type="ECO:0000256" key="1">
    <source>
        <dbReference type="SAM" id="Coils"/>
    </source>
</evidence>
<dbReference type="AlphaFoldDB" id="A0A4U8SDN9"/>
<comment type="caution">
    <text evidence="2">The sequence shown here is derived from an EMBL/GenBank/DDBJ whole genome shotgun (WGS) entry which is preliminary data.</text>
</comment>
<reference evidence="2 3" key="1">
    <citation type="journal article" date="2014" name="Genome Announc.">
        <title>Draft genome sequences of eight enterohepatic helicobacter species isolated from both laboratory and wild rodents.</title>
        <authorList>
            <person name="Sheh A."/>
            <person name="Shen Z."/>
            <person name="Fox J.G."/>
        </authorList>
    </citation>
    <scope>NUCLEOTIDE SEQUENCE [LARGE SCALE GENOMIC DNA]</scope>
    <source>
        <strain evidence="2 3">ATCC 700114</strain>
    </source>
</reference>